<keyword evidence="1" id="KW-1133">Transmembrane helix</keyword>
<keyword evidence="3" id="KW-1185">Reference proteome</keyword>
<dbReference type="EMBL" id="JACSQO010000005">
    <property type="protein sequence ID" value="MBD7944730.1"/>
    <property type="molecule type" value="Genomic_DNA"/>
</dbReference>
<gene>
    <name evidence="2" type="ORF">H9650_11445</name>
</gene>
<evidence type="ECO:0000313" key="3">
    <source>
        <dbReference type="Proteomes" id="UP000640786"/>
    </source>
</evidence>
<dbReference type="RefSeq" id="WP_191697263.1">
    <property type="nucleotide sequence ID" value="NZ_JACSQO010000005.1"/>
</dbReference>
<proteinExistence type="predicted"/>
<feature type="transmembrane region" description="Helical" evidence="1">
    <location>
        <begin position="7"/>
        <end position="32"/>
    </location>
</feature>
<comment type="caution">
    <text evidence="2">The sequence shown here is derived from an EMBL/GenBank/DDBJ whole genome shotgun (WGS) entry which is preliminary data.</text>
</comment>
<reference evidence="2 3" key="1">
    <citation type="submission" date="2020-08" db="EMBL/GenBank/DDBJ databases">
        <title>A Genomic Blueprint of the Chicken Gut Microbiome.</title>
        <authorList>
            <person name="Gilroy R."/>
            <person name="Ravi A."/>
            <person name="Getino M."/>
            <person name="Pursley I."/>
            <person name="Horton D.L."/>
            <person name="Alikhan N.-F."/>
            <person name="Baker D."/>
            <person name="Gharbi K."/>
            <person name="Hall N."/>
            <person name="Watson M."/>
            <person name="Adriaenssens E.M."/>
            <person name="Foster-Nyarko E."/>
            <person name="Jarju S."/>
            <person name="Secka A."/>
            <person name="Antonio M."/>
            <person name="Oren A."/>
            <person name="Chaudhuri R."/>
            <person name="La Ragione R.M."/>
            <person name="Hildebrand F."/>
            <person name="Pallen M.J."/>
        </authorList>
    </citation>
    <scope>NUCLEOTIDE SEQUENCE [LARGE SCALE GENOMIC DNA]</scope>
    <source>
        <strain evidence="2 3">Sa2BUA9</strain>
    </source>
</reference>
<name>A0ABR8RAA4_9BACI</name>
<accession>A0ABR8RAA4</accession>
<keyword evidence="1" id="KW-0472">Membrane</keyword>
<keyword evidence="1" id="KW-0812">Transmembrane</keyword>
<feature type="transmembrane region" description="Helical" evidence="1">
    <location>
        <begin position="52"/>
        <end position="78"/>
    </location>
</feature>
<evidence type="ECO:0000313" key="2">
    <source>
        <dbReference type="EMBL" id="MBD7944730.1"/>
    </source>
</evidence>
<evidence type="ECO:0000256" key="1">
    <source>
        <dbReference type="SAM" id="Phobius"/>
    </source>
</evidence>
<feature type="transmembrane region" description="Helical" evidence="1">
    <location>
        <begin position="99"/>
        <end position="118"/>
    </location>
</feature>
<protein>
    <submittedName>
        <fullName evidence="2">Uncharacterized protein</fullName>
    </submittedName>
</protein>
<sequence length="156" mass="18123">MIFFMMILSSIAIVLSGFIVILLVNLLGINIVVVKWFSIFEKNQSIVSANSIFILIVMIFLPAYHIYNFIRMISSSLFERWLKRNQIFKDVTRCYDEKIFLAYFTMITVFMGFLPMFAGEILAVKEERESIGELSLIFLMMSLLPNAHLLFAQAKR</sequence>
<organism evidence="2 3">
    <name type="scientific">Psychrobacillus faecigallinarum</name>
    <dbReference type="NCBI Taxonomy" id="2762235"/>
    <lineage>
        <taxon>Bacteria</taxon>
        <taxon>Bacillati</taxon>
        <taxon>Bacillota</taxon>
        <taxon>Bacilli</taxon>
        <taxon>Bacillales</taxon>
        <taxon>Bacillaceae</taxon>
        <taxon>Psychrobacillus</taxon>
    </lineage>
</organism>
<dbReference type="Proteomes" id="UP000640786">
    <property type="component" value="Unassembled WGS sequence"/>
</dbReference>
<feature type="transmembrane region" description="Helical" evidence="1">
    <location>
        <begin position="130"/>
        <end position="151"/>
    </location>
</feature>